<organism evidence="2 3">
    <name type="scientific">Liparis tanakae</name>
    <name type="common">Tanaka's snailfish</name>
    <dbReference type="NCBI Taxonomy" id="230148"/>
    <lineage>
        <taxon>Eukaryota</taxon>
        <taxon>Metazoa</taxon>
        <taxon>Chordata</taxon>
        <taxon>Craniata</taxon>
        <taxon>Vertebrata</taxon>
        <taxon>Euteleostomi</taxon>
        <taxon>Actinopterygii</taxon>
        <taxon>Neopterygii</taxon>
        <taxon>Teleostei</taxon>
        <taxon>Neoteleostei</taxon>
        <taxon>Acanthomorphata</taxon>
        <taxon>Eupercaria</taxon>
        <taxon>Perciformes</taxon>
        <taxon>Cottioidei</taxon>
        <taxon>Cottales</taxon>
        <taxon>Liparidae</taxon>
        <taxon>Liparis</taxon>
    </lineage>
</organism>
<evidence type="ECO:0000313" key="3">
    <source>
        <dbReference type="Proteomes" id="UP000314294"/>
    </source>
</evidence>
<dbReference type="EMBL" id="SRLO01001485">
    <property type="protein sequence ID" value="TNN37462.1"/>
    <property type="molecule type" value="Genomic_DNA"/>
</dbReference>
<feature type="region of interest" description="Disordered" evidence="1">
    <location>
        <begin position="1"/>
        <end position="34"/>
    </location>
</feature>
<feature type="compositionally biased region" description="Basic and acidic residues" evidence="1">
    <location>
        <begin position="1"/>
        <end position="21"/>
    </location>
</feature>
<feature type="compositionally biased region" description="Basic and acidic residues" evidence="1">
    <location>
        <begin position="61"/>
        <end position="80"/>
    </location>
</feature>
<protein>
    <submittedName>
        <fullName evidence="2">Uncharacterized protein</fullName>
    </submittedName>
</protein>
<evidence type="ECO:0000256" key="1">
    <source>
        <dbReference type="SAM" id="MobiDB-lite"/>
    </source>
</evidence>
<dbReference type="Proteomes" id="UP000314294">
    <property type="component" value="Unassembled WGS sequence"/>
</dbReference>
<feature type="region of interest" description="Disordered" evidence="1">
    <location>
        <begin position="55"/>
        <end position="116"/>
    </location>
</feature>
<keyword evidence="3" id="KW-1185">Reference proteome</keyword>
<proteinExistence type="predicted"/>
<accession>A0A4Z2FAR1</accession>
<evidence type="ECO:0000313" key="2">
    <source>
        <dbReference type="EMBL" id="TNN37462.1"/>
    </source>
</evidence>
<comment type="caution">
    <text evidence="2">The sequence shown here is derived from an EMBL/GenBank/DDBJ whole genome shotgun (WGS) entry which is preliminary data.</text>
</comment>
<gene>
    <name evidence="2" type="ORF">EYF80_052378</name>
</gene>
<reference evidence="2 3" key="1">
    <citation type="submission" date="2019-03" db="EMBL/GenBank/DDBJ databases">
        <title>First draft genome of Liparis tanakae, snailfish: a comprehensive survey of snailfish specific genes.</title>
        <authorList>
            <person name="Kim W."/>
            <person name="Song I."/>
            <person name="Jeong J.-H."/>
            <person name="Kim D."/>
            <person name="Kim S."/>
            <person name="Ryu S."/>
            <person name="Song J.Y."/>
            <person name="Lee S.K."/>
        </authorList>
    </citation>
    <scope>NUCLEOTIDE SEQUENCE [LARGE SCALE GENOMIC DNA]</scope>
    <source>
        <tissue evidence="2">Muscle</tissue>
    </source>
</reference>
<dbReference type="AlphaFoldDB" id="A0A4Z2FAR1"/>
<feature type="compositionally biased region" description="Basic and acidic residues" evidence="1">
    <location>
        <begin position="103"/>
        <end position="116"/>
    </location>
</feature>
<sequence length="116" mass="13057">MGKKDGERERAGEEEEKKGDIGKPCCVTGLPRSRHRVGRAVGRSWLCLGVGLRRQLFGDDGNPRRRERQRERERERERAGPRPASRTTVTPCRPGAFAGDVNKSTKGEEDGTKRRT</sequence>
<name>A0A4Z2FAR1_9TELE</name>